<dbReference type="GO" id="GO:0015031">
    <property type="term" value="P:protein transport"/>
    <property type="evidence" value="ECO:0007669"/>
    <property type="project" value="InterPro"/>
</dbReference>
<keyword evidence="6 9" id="KW-0812">Transmembrane</keyword>
<reference evidence="12" key="1">
    <citation type="submission" date="2020-12" db="EMBL/GenBank/DDBJ databases">
        <title>The genome sequence of Inhella sp. 1Y17.</title>
        <authorList>
            <person name="Liu Y."/>
        </authorList>
    </citation>
    <scope>NUCLEOTIDE SEQUENCE</scope>
    <source>
        <strain evidence="12">1Y17</strain>
    </source>
</reference>
<dbReference type="Pfam" id="PF25994">
    <property type="entry name" value="HH_AprE"/>
    <property type="match status" value="1"/>
</dbReference>
<dbReference type="Gene3D" id="2.40.50.100">
    <property type="match status" value="1"/>
</dbReference>
<dbReference type="RefSeq" id="WP_198111791.1">
    <property type="nucleotide sequence ID" value="NZ_JAEDAK010000009.1"/>
</dbReference>
<dbReference type="Gene3D" id="2.40.30.170">
    <property type="match status" value="1"/>
</dbReference>
<accession>A0A931J4E8</accession>
<evidence type="ECO:0000256" key="8">
    <source>
        <dbReference type="ARBA" id="ARBA00023136"/>
    </source>
</evidence>
<evidence type="ECO:0000256" key="1">
    <source>
        <dbReference type="ARBA" id="ARBA00004377"/>
    </source>
</evidence>
<comment type="subcellular location">
    <subcellularLocation>
        <location evidence="1 9">Cell inner membrane</location>
        <topology evidence="1 9">Single-pass membrane protein</topology>
    </subcellularLocation>
</comment>
<evidence type="ECO:0000313" key="13">
    <source>
        <dbReference type="Proteomes" id="UP000613266"/>
    </source>
</evidence>
<dbReference type="NCBIfam" id="TIGR01843">
    <property type="entry name" value="type_I_hlyD"/>
    <property type="match status" value="1"/>
</dbReference>
<comment type="caution">
    <text evidence="12">The sequence shown here is derived from an EMBL/GenBank/DDBJ whole genome shotgun (WGS) entry which is preliminary data.</text>
</comment>
<dbReference type="PANTHER" id="PTHR30386:SF17">
    <property type="entry name" value="ALKALINE PROTEASE SECRETION PROTEIN APRE"/>
    <property type="match status" value="1"/>
</dbReference>
<evidence type="ECO:0000256" key="7">
    <source>
        <dbReference type="ARBA" id="ARBA00022989"/>
    </source>
</evidence>
<dbReference type="GO" id="GO:0005886">
    <property type="term" value="C:plasma membrane"/>
    <property type="evidence" value="ECO:0007669"/>
    <property type="project" value="UniProtKB-SubCell"/>
</dbReference>
<dbReference type="InterPro" id="IPR050739">
    <property type="entry name" value="MFP"/>
</dbReference>
<evidence type="ECO:0000259" key="10">
    <source>
        <dbReference type="Pfam" id="PF25994"/>
    </source>
</evidence>
<keyword evidence="4 9" id="KW-1003">Cell membrane</keyword>
<evidence type="ECO:0000256" key="6">
    <source>
        <dbReference type="ARBA" id="ARBA00022692"/>
    </source>
</evidence>
<keyword evidence="7 9" id="KW-1133">Transmembrane helix</keyword>
<evidence type="ECO:0000256" key="4">
    <source>
        <dbReference type="ARBA" id="ARBA00022475"/>
    </source>
</evidence>
<gene>
    <name evidence="12" type="ORF">I7X39_14030</name>
</gene>
<dbReference type="EMBL" id="JAEDAK010000009">
    <property type="protein sequence ID" value="MBH9578020.1"/>
    <property type="molecule type" value="Genomic_DNA"/>
</dbReference>
<protein>
    <recommendedName>
        <fullName evidence="9">Membrane fusion protein (MFP) family protein</fullName>
    </recommendedName>
</protein>
<evidence type="ECO:0000259" key="11">
    <source>
        <dbReference type="Pfam" id="PF26002"/>
    </source>
</evidence>
<proteinExistence type="inferred from homology"/>
<dbReference type="Proteomes" id="UP000613266">
    <property type="component" value="Unassembled WGS sequence"/>
</dbReference>
<comment type="similarity">
    <text evidence="2 9">Belongs to the membrane fusion protein (MFP) (TC 8.A.1) family.</text>
</comment>
<dbReference type="InterPro" id="IPR058982">
    <property type="entry name" value="Beta-barrel_AprE"/>
</dbReference>
<keyword evidence="3 9" id="KW-0813">Transport</keyword>
<dbReference type="PRINTS" id="PR01490">
    <property type="entry name" value="RTXTOXIND"/>
</dbReference>
<evidence type="ECO:0000256" key="2">
    <source>
        <dbReference type="ARBA" id="ARBA00009477"/>
    </source>
</evidence>
<feature type="domain" description="AprE-like long alpha-helical hairpin" evidence="10">
    <location>
        <begin position="104"/>
        <end position="292"/>
    </location>
</feature>
<evidence type="ECO:0000313" key="12">
    <source>
        <dbReference type="EMBL" id="MBH9578020.1"/>
    </source>
</evidence>
<evidence type="ECO:0000256" key="3">
    <source>
        <dbReference type="ARBA" id="ARBA00022448"/>
    </source>
</evidence>
<dbReference type="Pfam" id="PF26002">
    <property type="entry name" value="Beta-barrel_AprE"/>
    <property type="match status" value="1"/>
</dbReference>
<keyword evidence="8 9" id="KW-0472">Membrane</keyword>
<dbReference type="InterPro" id="IPR010129">
    <property type="entry name" value="T1SS_HlyD"/>
</dbReference>
<name>A0A931J4E8_9BURK</name>
<organism evidence="12 13">
    <name type="scientific">Inhella proteolytica</name>
    <dbReference type="NCBI Taxonomy" id="2795029"/>
    <lineage>
        <taxon>Bacteria</taxon>
        <taxon>Pseudomonadati</taxon>
        <taxon>Pseudomonadota</taxon>
        <taxon>Betaproteobacteria</taxon>
        <taxon>Burkholderiales</taxon>
        <taxon>Sphaerotilaceae</taxon>
        <taxon>Inhella</taxon>
    </lineage>
</organism>
<dbReference type="PANTHER" id="PTHR30386">
    <property type="entry name" value="MEMBRANE FUSION SUBUNIT OF EMRAB-TOLC MULTIDRUG EFFLUX PUMP"/>
    <property type="match status" value="1"/>
</dbReference>
<evidence type="ECO:0000256" key="5">
    <source>
        <dbReference type="ARBA" id="ARBA00022519"/>
    </source>
</evidence>
<keyword evidence="13" id="KW-1185">Reference proteome</keyword>
<dbReference type="AlphaFoldDB" id="A0A931J4E8"/>
<dbReference type="InterPro" id="IPR058781">
    <property type="entry name" value="HH_AprE-like"/>
</dbReference>
<feature type="domain" description="AprE-like beta-barrel" evidence="11">
    <location>
        <begin position="335"/>
        <end position="426"/>
    </location>
</feature>
<keyword evidence="5 9" id="KW-0997">Cell inner membrane</keyword>
<feature type="transmembrane region" description="Helical" evidence="9">
    <location>
        <begin position="30"/>
        <end position="48"/>
    </location>
</feature>
<sequence>MSINTTAVAANAADVEDVELKTDTRPVIRLGFWTLIVGFGLFLAWAAWAPLGEGVAAQAQVSVETRRKTIQHQSGGVIRELKVKEGQEVKAGDVLLELDDGATRAGFEAIRQNYYAQRAHEGRLMAELSGAAAIQFHPDLLNAAKDPVAAQHMAVQQKLFSARRAAQAAEVAAAEQAIAGLQGQLAGVQQMLVTRKQQAEIQARQLGNIRALAEEGFAPRNQALQLEQTQAELRASMTEMESQVQRLYSAIAETRLRIAQRQQEYLKESSSLLADVRREVQANQERMAAASNELGRTQIKAPVAGQIVALAVAGPGGVVTPGQRLMDVLPRGEALLLDARISPQVIDRVKAGDLVEVRFSAFANSPQLVVHGKLASLSGDALTEQTGNGLMTYYLARIELTPEGMKALGDRQVQPGMQAEVLIKTGERSLLTYLLHPLLKRVAASMTEE</sequence>
<evidence type="ECO:0000256" key="9">
    <source>
        <dbReference type="RuleBase" id="RU365093"/>
    </source>
</evidence>